<evidence type="ECO:0000259" key="2">
    <source>
        <dbReference type="Pfam" id="PF22725"/>
    </source>
</evidence>
<dbReference type="Gene3D" id="3.40.50.720">
    <property type="entry name" value="NAD(P)-binding Rossmann-like Domain"/>
    <property type="match status" value="1"/>
</dbReference>
<dbReference type="Pfam" id="PF22725">
    <property type="entry name" value="GFO_IDH_MocA_C3"/>
    <property type="match status" value="1"/>
</dbReference>
<feature type="domain" description="Gfo/Idh/MocA-like oxidoreductase N-terminal" evidence="1">
    <location>
        <begin position="46"/>
        <end position="172"/>
    </location>
</feature>
<dbReference type="Proteomes" id="UP000308196">
    <property type="component" value="Chromosome"/>
</dbReference>
<gene>
    <name evidence="3" type="primary">gfo_4</name>
    <name evidence="3" type="ORF">NCTC11429_05040</name>
</gene>
<accession>A0A4U9W6A8</accession>
<dbReference type="GeneID" id="78465592"/>
<dbReference type="InterPro" id="IPR000683">
    <property type="entry name" value="Gfo/Idh/MocA-like_OxRdtase_N"/>
</dbReference>
<feature type="domain" description="GFO/IDH/MocA-like oxidoreductase" evidence="2">
    <location>
        <begin position="198"/>
        <end position="327"/>
    </location>
</feature>
<dbReference type="RefSeq" id="WP_028068509.1">
    <property type="nucleotide sequence ID" value="NZ_LR590484.1"/>
</dbReference>
<dbReference type="SUPFAM" id="SSF51735">
    <property type="entry name" value="NAD(P)-binding Rossmann-fold domains"/>
    <property type="match status" value="1"/>
</dbReference>
<reference evidence="3 4" key="1">
    <citation type="submission" date="2019-05" db="EMBL/GenBank/DDBJ databases">
        <authorList>
            <consortium name="Pathogen Informatics"/>
        </authorList>
    </citation>
    <scope>NUCLEOTIDE SEQUENCE [LARGE SCALE GENOMIC DNA]</scope>
    <source>
        <strain evidence="3 4">NCTC11429</strain>
    </source>
</reference>
<dbReference type="EC" id="1.1.99.28" evidence="3"/>
<dbReference type="InterPro" id="IPR055170">
    <property type="entry name" value="GFO_IDH_MocA-like_dom"/>
</dbReference>
<dbReference type="InterPro" id="IPR036291">
    <property type="entry name" value="NAD(P)-bd_dom_sf"/>
</dbReference>
<dbReference type="PANTHER" id="PTHR43818:SF5">
    <property type="entry name" value="OXIDOREDUCTASE FAMILY PROTEIN"/>
    <property type="match status" value="1"/>
</dbReference>
<evidence type="ECO:0000313" key="3">
    <source>
        <dbReference type="EMBL" id="VTR54303.1"/>
    </source>
</evidence>
<dbReference type="KEGG" id="stha:NCTC11429_05040"/>
<dbReference type="GO" id="GO:0047061">
    <property type="term" value="F:glucose-fructose oxidoreductase activity"/>
    <property type="evidence" value="ECO:0007669"/>
    <property type="project" value="UniProtKB-EC"/>
</dbReference>
<evidence type="ECO:0000313" key="4">
    <source>
        <dbReference type="Proteomes" id="UP000308196"/>
    </source>
</evidence>
<name>A0A4U9W6A8_9SPHI</name>
<protein>
    <submittedName>
        <fullName evidence="3">Glucose--fructose oxidoreductase</fullName>
        <ecNumber evidence="3">1.1.99.28</ecNumber>
    </submittedName>
</protein>
<dbReference type="InterPro" id="IPR050463">
    <property type="entry name" value="Gfo/Idh/MocA_oxidrdct_glycsds"/>
</dbReference>
<evidence type="ECO:0000259" key="1">
    <source>
        <dbReference type="Pfam" id="PF01408"/>
    </source>
</evidence>
<dbReference type="GO" id="GO:0000166">
    <property type="term" value="F:nucleotide binding"/>
    <property type="evidence" value="ECO:0007669"/>
    <property type="project" value="InterPro"/>
</dbReference>
<dbReference type="SUPFAM" id="SSF55347">
    <property type="entry name" value="Glyceraldehyde-3-phosphate dehydrogenase-like, C-terminal domain"/>
    <property type="match status" value="1"/>
</dbReference>
<dbReference type="STRING" id="1123265.GCA_000686625_00378"/>
<dbReference type="Pfam" id="PF01408">
    <property type="entry name" value="GFO_IDH_MocA"/>
    <property type="match status" value="1"/>
</dbReference>
<proteinExistence type="predicted"/>
<keyword evidence="3" id="KW-0560">Oxidoreductase</keyword>
<sequence>MPLQFSNHRFASRRSFLKKTSIIALGSTLPSPAFLSFDTVSKDQIIKVGLIGCGGRGTGAAIQALQADQNCRLTAMADIFQDRMDESYAALMEVRPQQVKVDKKHQYLGFDAFEKLINSDVDVVLLTSPPAFRPLHLKAAVQAKKHIFCEKPMAVDIPGLRSVMESVKKAKESNLSVVSGFCFRYDLPNRAIFSKVLDGAIGQVKSISTFRYGGEATYVDLRPEWNKMMQQMRNWMYYNWLSGDFIVEQAVHSLDMMSWAMGDIMPISAMGTGGRQVRIDPKYGNIYDHFTVEFRYQNGAIGTHFCRQQAGTTPRNTVSMLGTEGQAEVVIGAKQIISGKVQWHYDGPKNNMYQTQHDELFAAIRNNKPINDGEWMANSTLLAIWARMVGYTGQILTFDQVINSKESLGPDLSSYDWEMNFDGPAVAIPGKTRFS</sequence>
<dbReference type="PANTHER" id="PTHR43818">
    <property type="entry name" value="BCDNA.GH03377"/>
    <property type="match status" value="1"/>
</dbReference>
<dbReference type="AlphaFoldDB" id="A0A4U9W6A8"/>
<organism evidence="3 4">
    <name type="scientific">Sphingobacterium thalpophilum</name>
    <dbReference type="NCBI Taxonomy" id="259"/>
    <lineage>
        <taxon>Bacteria</taxon>
        <taxon>Pseudomonadati</taxon>
        <taxon>Bacteroidota</taxon>
        <taxon>Sphingobacteriia</taxon>
        <taxon>Sphingobacteriales</taxon>
        <taxon>Sphingobacteriaceae</taxon>
        <taxon>Sphingobacterium</taxon>
    </lineage>
</organism>
<dbReference type="Gene3D" id="3.30.360.10">
    <property type="entry name" value="Dihydrodipicolinate Reductase, domain 2"/>
    <property type="match status" value="1"/>
</dbReference>
<dbReference type="EMBL" id="LR590484">
    <property type="protein sequence ID" value="VTR54303.1"/>
    <property type="molecule type" value="Genomic_DNA"/>
</dbReference>